<keyword evidence="1" id="KW-0175">Coiled coil</keyword>
<dbReference type="InterPro" id="IPR029044">
    <property type="entry name" value="Nucleotide-diphossugar_trans"/>
</dbReference>
<comment type="caution">
    <text evidence="3">The sequence shown here is derived from an EMBL/GenBank/DDBJ whole genome shotgun (WGS) entry which is preliminary data.</text>
</comment>
<dbReference type="AlphaFoldDB" id="A0AAE2S925"/>
<dbReference type="SUPFAM" id="SSF53448">
    <property type="entry name" value="Nucleotide-diphospho-sugar transferases"/>
    <property type="match status" value="1"/>
</dbReference>
<dbReference type="Pfam" id="PF00535">
    <property type="entry name" value="Glycos_transf_2"/>
    <property type="match status" value="1"/>
</dbReference>
<dbReference type="EMBL" id="JAENIG010000001">
    <property type="protein sequence ID" value="MBK1853848.1"/>
    <property type="molecule type" value="Genomic_DNA"/>
</dbReference>
<dbReference type="InterPro" id="IPR001173">
    <property type="entry name" value="Glyco_trans_2-like"/>
</dbReference>
<dbReference type="Gene3D" id="3.90.550.10">
    <property type="entry name" value="Spore Coat Polysaccharide Biosynthesis Protein SpsA, Chain A"/>
    <property type="match status" value="1"/>
</dbReference>
<gene>
    <name evidence="3" type="ORF">JIN83_02655</name>
</gene>
<evidence type="ECO:0000313" key="4">
    <source>
        <dbReference type="Proteomes" id="UP000634206"/>
    </source>
</evidence>
<dbReference type="GO" id="GO:0016758">
    <property type="term" value="F:hexosyltransferase activity"/>
    <property type="evidence" value="ECO:0007669"/>
    <property type="project" value="UniProtKB-ARBA"/>
</dbReference>
<name>A0AAE2S925_9BACT</name>
<dbReference type="PANTHER" id="PTHR22916:SF3">
    <property type="entry name" value="UDP-GLCNAC:BETAGAL BETA-1,3-N-ACETYLGLUCOSAMINYLTRANSFERASE-LIKE PROTEIN 1"/>
    <property type="match status" value="1"/>
</dbReference>
<organism evidence="3 4">
    <name type="scientific">Oceaniferula flava</name>
    <dbReference type="NCBI Taxonomy" id="2800421"/>
    <lineage>
        <taxon>Bacteria</taxon>
        <taxon>Pseudomonadati</taxon>
        <taxon>Verrucomicrobiota</taxon>
        <taxon>Verrucomicrobiia</taxon>
        <taxon>Verrucomicrobiales</taxon>
        <taxon>Verrucomicrobiaceae</taxon>
        <taxon>Oceaniferula</taxon>
    </lineage>
</organism>
<evidence type="ECO:0000259" key="2">
    <source>
        <dbReference type="Pfam" id="PF00535"/>
    </source>
</evidence>
<sequence>MEQPLVSIVIPCYNAATYLEACLQSLYAQTYPHLEIILIDDGSSDGTLEIIKQQGDRVLYRTGPNQGANAARNTGMDMARGKYLKFFDADDIMLRDAIAMQVDGMEKLQPHQFIYGDVVDLDSKKPVFDNIFTSSEVTRDEMIYQLFEGNILTGCPLHQRQFIVDHGLRFEECLLSAQEWDFHLQIALAGGIFVHQDTLIYYYRDHDEPDRINQVMKQREVKLREFCLRYEVACPKIIAGYANQVMYPPIKTIIRNRLAKIEAKLVRAKQQDEALNVREIRKDLDPLWRVLLMDLRYICRRHFK</sequence>
<evidence type="ECO:0000256" key="1">
    <source>
        <dbReference type="SAM" id="Coils"/>
    </source>
</evidence>
<dbReference type="RefSeq" id="WP_309488451.1">
    <property type="nucleotide sequence ID" value="NZ_JAENIG010000001.1"/>
</dbReference>
<dbReference type="Proteomes" id="UP000634206">
    <property type="component" value="Unassembled WGS sequence"/>
</dbReference>
<dbReference type="PANTHER" id="PTHR22916">
    <property type="entry name" value="GLYCOSYLTRANSFERASE"/>
    <property type="match status" value="1"/>
</dbReference>
<reference evidence="3" key="1">
    <citation type="submission" date="2021-01" db="EMBL/GenBank/DDBJ databases">
        <title>Modified the classification status of verrucomicrobia.</title>
        <authorList>
            <person name="Feng X."/>
        </authorList>
    </citation>
    <scope>NUCLEOTIDE SEQUENCE</scope>
    <source>
        <strain evidence="3">5K15</strain>
    </source>
</reference>
<proteinExistence type="predicted"/>
<feature type="domain" description="Glycosyltransferase 2-like" evidence="2">
    <location>
        <begin position="7"/>
        <end position="114"/>
    </location>
</feature>
<accession>A0AAE2S925</accession>
<feature type="coiled-coil region" evidence="1">
    <location>
        <begin position="251"/>
        <end position="278"/>
    </location>
</feature>
<keyword evidence="4" id="KW-1185">Reference proteome</keyword>
<protein>
    <submittedName>
        <fullName evidence="3">Glycosyltransferase</fullName>
    </submittedName>
</protein>
<evidence type="ECO:0000313" key="3">
    <source>
        <dbReference type="EMBL" id="MBK1853848.1"/>
    </source>
</evidence>